<proteinExistence type="predicted"/>
<dbReference type="InterPro" id="IPR013809">
    <property type="entry name" value="ENTH"/>
</dbReference>
<reference evidence="4" key="1">
    <citation type="submission" date="2016-04" db="UniProtKB">
        <authorList>
            <consortium name="WormBaseParasite"/>
        </authorList>
    </citation>
    <scope>IDENTIFICATION</scope>
</reference>
<name>A0A158RF95_HYDTA</name>
<dbReference type="STRING" id="6205.A0A158RF95"/>
<dbReference type="PANTHER" id="PTHR12276">
    <property type="entry name" value="EPSIN/ENT-RELATED"/>
    <property type="match status" value="1"/>
</dbReference>
<reference evidence="2 3" key="2">
    <citation type="submission" date="2018-11" db="EMBL/GenBank/DDBJ databases">
        <authorList>
            <consortium name="Pathogen Informatics"/>
        </authorList>
    </citation>
    <scope>NUCLEOTIDE SEQUENCE [LARGE SCALE GENOMIC DNA]</scope>
</reference>
<evidence type="ECO:0000259" key="1">
    <source>
        <dbReference type="PROSITE" id="PS50942"/>
    </source>
</evidence>
<accession>A0A158RF95</accession>
<dbReference type="WBParaSite" id="TTAC_0000926901-mRNA-1">
    <property type="protein sequence ID" value="TTAC_0000926901-mRNA-1"/>
    <property type="gene ID" value="TTAC_0000926901"/>
</dbReference>
<dbReference type="GO" id="GO:0005768">
    <property type="term" value="C:endosome"/>
    <property type="evidence" value="ECO:0007669"/>
    <property type="project" value="TreeGrafter"/>
</dbReference>
<dbReference type="Gene3D" id="1.25.40.90">
    <property type="match status" value="1"/>
</dbReference>
<dbReference type="AlphaFoldDB" id="A0A158RF95"/>
<dbReference type="PROSITE" id="PS50942">
    <property type="entry name" value="ENTH"/>
    <property type="match status" value="1"/>
</dbReference>
<organism evidence="4">
    <name type="scientific">Hydatigena taeniaeformis</name>
    <name type="common">Feline tapeworm</name>
    <name type="synonym">Taenia taeniaeformis</name>
    <dbReference type="NCBI Taxonomy" id="6205"/>
    <lineage>
        <taxon>Eukaryota</taxon>
        <taxon>Metazoa</taxon>
        <taxon>Spiralia</taxon>
        <taxon>Lophotrochozoa</taxon>
        <taxon>Platyhelminthes</taxon>
        <taxon>Cestoda</taxon>
        <taxon>Eucestoda</taxon>
        <taxon>Cyclophyllidea</taxon>
        <taxon>Taeniidae</taxon>
        <taxon>Hydatigera</taxon>
    </lineage>
</organism>
<dbReference type="EMBL" id="UYWX01020733">
    <property type="protein sequence ID" value="VDM34012.1"/>
    <property type="molecule type" value="Genomic_DNA"/>
</dbReference>
<dbReference type="GO" id="GO:0030125">
    <property type="term" value="C:clathrin vesicle coat"/>
    <property type="evidence" value="ECO:0007669"/>
    <property type="project" value="TreeGrafter"/>
</dbReference>
<dbReference type="InterPro" id="IPR008942">
    <property type="entry name" value="ENTH_VHS"/>
</dbReference>
<dbReference type="CDD" id="cd03571">
    <property type="entry name" value="ENTH"/>
    <property type="match status" value="1"/>
</dbReference>
<dbReference type="SUPFAM" id="SSF48464">
    <property type="entry name" value="ENTH/VHS domain"/>
    <property type="match status" value="1"/>
</dbReference>
<dbReference type="PANTHER" id="PTHR12276:SF115">
    <property type="entry name" value="FI19443P1"/>
    <property type="match status" value="1"/>
</dbReference>
<keyword evidence="3" id="KW-1185">Reference proteome</keyword>
<dbReference type="GO" id="GO:0030276">
    <property type="term" value="F:clathrin binding"/>
    <property type="evidence" value="ECO:0007669"/>
    <property type="project" value="TreeGrafter"/>
</dbReference>
<dbReference type="GO" id="GO:0005886">
    <property type="term" value="C:plasma membrane"/>
    <property type="evidence" value="ECO:0007669"/>
    <property type="project" value="TreeGrafter"/>
</dbReference>
<evidence type="ECO:0000313" key="4">
    <source>
        <dbReference type="WBParaSite" id="TTAC_0000926901-mRNA-1"/>
    </source>
</evidence>
<dbReference type="GO" id="GO:0006897">
    <property type="term" value="P:endocytosis"/>
    <property type="evidence" value="ECO:0007669"/>
    <property type="project" value="TreeGrafter"/>
</dbReference>
<dbReference type="Proteomes" id="UP000274429">
    <property type="component" value="Unassembled WGS sequence"/>
</dbReference>
<dbReference type="GO" id="GO:0005543">
    <property type="term" value="F:phospholipid binding"/>
    <property type="evidence" value="ECO:0007669"/>
    <property type="project" value="TreeGrafter"/>
</dbReference>
<feature type="domain" description="ENTH" evidence="1">
    <location>
        <begin position="9"/>
        <end position="141"/>
    </location>
</feature>
<evidence type="ECO:0000313" key="3">
    <source>
        <dbReference type="Proteomes" id="UP000274429"/>
    </source>
</evidence>
<dbReference type="OrthoDB" id="4033880at2759"/>
<sequence>MPIRRRIKNSVGHYSRAELLVRGATSNDSSMPGPELLLEIADMTISPSLYADTVGMIWKRLNDKCKNWRHVYKALVVIEACLQYGSMRFAKECRAQLPQILTLCDFVYSYDQNSNAGFLIREKAQRVVALLKDENLLKQERQTARTSRPKDRDGNLDCRRRARSVYNPSDEYAVRTEIENCEQLRLAMNLSLQKPSDNTATKSAPDVKPTLLESSRKAGKKCEDLLCLDEEPPKSGRLNSWLESRFKRFSSLSVSDLCTPSSSSTDPAPPVADKWSVNSSKIPLLNASVESQKSSAFADLSGLDFGPLNIGGPVEQPPVDEFGGIFTSDKTLTPLSPTGLPIHKTSADEYFESLAKAAVPTARPVTQAASTVSACNNALVPEKPSTTTEKMGSKISSMLGNHRDLVDLDDICSIRKPPPPDAWNVFDIISKPPIGDTSFNWETRTSLSTVQQPVFSAVNQPAPSNFQQINGYKSTWATFTDPAPLANSFISPPNTNRVSVANTNPFL</sequence>
<evidence type="ECO:0000313" key="2">
    <source>
        <dbReference type="EMBL" id="VDM34012.1"/>
    </source>
</evidence>
<dbReference type="SMART" id="SM00273">
    <property type="entry name" value="ENTH"/>
    <property type="match status" value="1"/>
</dbReference>
<dbReference type="Pfam" id="PF01417">
    <property type="entry name" value="ENTH"/>
    <property type="match status" value="1"/>
</dbReference>
<protein>
    <submittedName>
        <fullName evidence="4">ENTH domain-containing protein</fullName>
    </submittedName>
</protein>
<gene>
    <name evidence="2" type="ORF">TTAC_LOCUS9254</name>
</gene>